<evidence type="ECO:0000313" key="1">
    <source>
        <dbReference type="EMBL" id="QMT98742.1"/>
    </source>
</evidence>
<protein>
    <submittedName>
        <fullName evidence="1">Uncharacterized protein</fullName>
    </submittedName>
</protein>
<accession>A0A7D7YM26</accession>
<reference evidence="1 2" key="1">
    <citation type="journal article" date="2017" name="Int. J. Syst. Evol. Microbiol.">
        <title>Mycoplasma tullyi sp. nov., isolated from penguins of the genus Spheniscus.</title>
        <authorList>
            <person name="Yavari C.A."/>
            <person name="Ramirez A.S."/>
            <person name="Nicholas R.A.J."/>
            <person name="Radford A.D."/>
            <person name="Darby A.C."/>
            <person name="Bradbury J.M."/>
        </authorList>
    </citation>
    <scope>NUCLEOTIDE SEQUENCE [LARGE SCALE GENOMIC DNA]</scope>
    <source>
        <strain evidence="1 2">56A97T</strain>
    </source>
</reference>
<dbReference type="RefSeq" id="WP_182079015.1">
    <property type="nucleotide sequence ID" value="NZ_CP059674.1"/>
</dbReference>
<name>A0A7D7YM26_9MOLU</name>
<dbReference type="Proteomes" id="UP000514704">
    <property type="component" value="Chromosome"/>
</dbReference>
<dbReference type="KEGG" id="mtuy:H3143_01235"/>
<keyword evidence="2" id="KW-1185">Reference proteome</keyword>
<dbReference type="AlphaFoldDB" id="A0A7D7YM26"/>
<gene>
    <name evidence="1" type="ORF">H3143_01235</name>
</gene>
<sequence length="116" mass="13917">MYKLVFKKDENDYLVNLVSVKKPSHVILSFVFSENGDKPDFKTDLIKLASHIEQDRNEDNTFNLEVEPLNEEQENNIIFKTLYTVFTKFVESFKTQYKKTRDKLEKEFLNWEKNNN</sequence>
<organism evidence="1 2">
    <name type="scientific">Mycoplasma tullyi</name>
    <dbReference type="NCBI Taxonomy" id="1612150"/>
    <lineage>
        <taxon>Bacteria</taxon>
        <taxon>Bacillati</taxon>
        <taxon>Mycoplasmatota</taxon>
        <taxon>Mollicutes</taxon>
        <taxon>Mycoplasmataceae</taxon>
        <taxon>Mycoplasma</taxon>
    </lineage>
</organism>
<proteinExistence type="predicted"/>
<dbReference type="EMBL" id="CP059674">
    <property type="protein sequence ID" value="QMT98742.1"/>
    <property type="molecule type" value="Genomic_DNA"/>
</dbReference>
<evidence type="ECO:0000313" key="2">
    <source>
        <dbReference type="Proteomes" id="UP000514704"/>
    </source>
</evidence>